<reference evidence="2" key="1">
    <citation type="submission" date="2012-08" db="EMBL/GenBank/DDBJ databases">
        <title>The Genome Sequence of Wuchereria bancrofti.</title>
        <authorList>
            <person name="Nutman T.B."/>
            <person name="Fink D.L."/>
            <person name="Russ C."/>
            <person name="Young S."/>
            <person name="Zeng Q."/>
            <person name="Koehrsen M."/>
            <person name="Alvarado L."/>
            <person name="Berlin A."/>
            <person name="Chapman S.B."/>
            <person name="Chen Z."/>
            <person name="Freedman E."/>
            <person name="Gellesch M."/>
            <person name="Goldberg J."/>
            <person name="Griggs A."/>
            <person name="Gujja S."/>
            <person name="Heilman E.R."/>
            <person name="Heiman D."/>
            <person name="Hepburn T."/>
            <person name="Howarth C."/>
            <person name="Jen D."/>
            <person name="Larson L."/>
            <person name="Lewis B."/>
            <person name="Mehta T."/>
            <person name="Park D."/>
            <person name="Pearson M."/>
            <person name="Roberts A."/>
            <person name="Saif S."/>
            <person name="Shea T."/>
            <person name="Shenoy N."/>
            <person name="Sisk P."/>
            <person name="Stolte C."/>
            <person name="Sykes S."/>
            <person name="Walk T."/>
            <person name="White J."/>
            <person name="Yandava C."/>
            <person name="Haas B."/>
            <person name="Henn M.R."/>
            <person name="Nusbaum C."/>
            <person name="Birren B."/>
        </authorList>
    </citation>
    <scope>NUCLEOTIDE SEQUENCE [LARGE SCALE GENOMIC DNA]</scope>
    <source>
        <strain evidence="2">NA</strain>
    </source>
</reference>
<dbReference type="AlphaFoldDB" id="J9EM56"/>
<name>J9EM56_WUCBA</name>
<protein>
    <submittedName>
        <fullName evidence="1">Uncharacterized protein</fullName>
    </submittedName>
</protein>
<dbReference type="EMBL" id="ADBV01002312">
    <property type="protein sequence ID" value="EJW83278.1"/>
    <property type="molecule type" value="Genomic_DNA"/>
</dbReference>
<dbReference type="Proteomes" id="UP000004810">
    <property type="component" value="Unassembled WGS sequence"/>
</dbReference>
<organism evidence="1 2">
    <name type="scientific">Wuchereria bancrofti</name>
    <dbReference type="NCBI Taxonomy" id="6293"/>
    <lineage>
        <taxon>Eukaryota</taxon>
        <taxon>Metazoa</taxon>
        <taxon>Ecdysozoa</taxon>
        <taxon>Nematoda</taxon>
        <taxon>Chromadorea</taxon>
        <taxon>Rhabditida</taxon>
        <taxon>Spirurina</taxon>
        <taxon>Spiruromorpha</taxon>
        <taxon>Filarioidea</taxon>
        <taxon>Onchocercidae</taxon>
        <taxon>Wuchereria</taxon>
    </lineage>
</organism>
<evidence type="ECO:0000313" key="1">
    <source>
        <dbReference type="EMBL" id="EJW83278.1"/>
    </source>
</evidence>
<evidence type="ECO:0000313" key="2">
    <source>
        <dbReference type="Proteomes" id="UP000004810"/>
    </source>
</evidence>
<proteinExistence type="predicted"/>
<sequence length="112" mass="12749">MKREGRICTSKCHSPIRNNVRYSSNRTLNMSITILYHTGGIFTYNNNIILNVKVSKTLSIKTTDWNFVVKINVRGGDDNTIMVMMMIDDTVRNISVNSGTGCAHDFFTLIIW</sequence>
<accession>J9EM56</accession>
<gene>
    <name evidence="1" type="ORF">WUBG_05815</name>
</gene>
<comment type="caution">
    <text evidence="1">The sequence shown here is derived from an EMBL/GenBank/DDBJ whole genome shotgun (WGS) entry which is preliminary data.</text>
</comment>